<comment type="caution">
    <text evidence="4">The sequence shown here is derived from an EMBL/GenBank/DDBJ whole genome shotgun (WGS) entry which is preliminary data.</text>
</comment>
<evidence type="ECO:0000313" key="4">
    <source>
        <dbReference type="EMBL" id="OOF32801.1"/>
    </source>
</evidence>
<dbReference type="EMBL" id="MUFR01000057">
    <property type="protein sequence ID" value="OOF32801.1"/>
    <property type="molecule type" value="Genomic_DNA"/>
</dbReference>
<dbReference type="Gene3D" id="3.40.50.150">
    <property type="entry name" value="Vaccinia Virus protein VP39"/>
    <property type="match status" value="1"/>
</dbReference>
<proteinExistence type="predicted"/>
<dbReference type="InterPro" id="IPR029063">
    <property type="entry name" value="SAM-dependent_MTases_sf"/>
</dbReference>
<dbReference type="GO" id="GO:0032259">
    <property type="term" value="P:methylation"/>
    <property type="evidence" value="ECO:0007669"/>
    <property type="project" value="UniProtKB-KW"/>
</dbReference>
<gene>
    <name evidence="4" type="ORF">BZJ21_14260</name>
</gene>
<protein>
    <submittedName>
        <fullName evidence="4">Methyltransferase</fullName>
    </submittedName>
</protein>
<dbReference type="PROSITE" id="PS51682">
    <property type="entry name" value="SAM_OMT_I"/>
    <property type="match status" value="1"/>
</dbReference>
<dbReference type="PANTHER" id="PTHR10509:SF14">
    <property type="entry name" value="CAFFEOYL-COA O-METHYLTRANSFERASE 3-RELATED"/>
    <property type="match status" value="1"/>
</dbReference>
<dbReference type="CDD" id="cd02440">
    <property type="entry name" value="AdoMet_MTases"/>
    <property type="match status" value="1"/>
</dbReference>
<dbReference type="InterPro" id="IPR050362">
    <property type="entry name" value="Cation-dep_OMT"/>
</dbReference>
<dbReference type="PANTHER" id="PTHR10509">
    <property type="entry name" value="O-METHYLTRANSFERASE-RELATED"/>
    <property type="match status" value="1"/>
</dbReference>
<evidence type="ECO:0000256" key="1">
    <source>
        <dbReference type="ARBA" id="ARBA00022603"/>
    </source>
</evidence>
<sequence>MDLRELLGELEQLGEENDATVKQKELKYLNITRDTGEFLAVLIKASAVRQALEVGTSNGYSTLWLASALPADGHVTTLEVSPHKIEQASQNFKRAKLDHKITVVQGDASDYLSKDGVQFDLIFLDADRSKYIEFARHVIARVRPGGLLICDNAVSHASEMEEFIRFLKNTGEFTTVTVPIGKGEFVACKNA</sequence>
<dbReference type="Pfam" id="PF01596">
    <property type="entry name" value="Methyltransf_3"/>
    <property type="match status" value="1"/>
</dbReference>
<evidence type="ECO:0000256" key="2">
    <source>
        <dbReference type="ARBA" id="ARBA00022679"/>
    </source>
</evidence>
<dbReference type="RefSeq" id="WP_077670130.1">
    <property type="nucleotide sequence ID" value="NZ_MUFR01000057.1"/>
</dbReference>
<evidence type="ECO:0000313" key="5">
    <source>
        <dbReference type="Proteomes" id="UP000189431"/>
    </source>
</evidence>
<keyword evidence="5" id="KW-1185">Reference proteome</keyword>
<dbReference type="Proteomes" id="UP000189431">
    <property type="component" value="Unassembled WGS sequence"/>
</dbReference>
<keyword evidence="2" id="KW-0808">Transferase</keyword>
<dbReference type="SUPFAM" id="SSF53335">
    <property type="entry name" value="S-adenosyl-L-methionine-dependent methyltransferases"/>
    <property type="match status" value="1"/>
</dbReference>
<keyword evidence="3" id="KW-0949">S-adenosyl-L-methionine</keyword>
<reference evidence="5" key="1">
    <citation type="submission" date="2017-01" db="EMBL/GenBank/DDBJ databases">
        <title>Draft genome of the species Salinivibrio costicola subsp. alcaliphilus.</title>
        <authorList>
            <person name="Lopez-Hermoso C."/>
            <person name="De La Haba R."/>
            <person name="Sanchez-Porro C."/>
            <person name="Ventosa A."/>
        </authorList>
    </citation>
    <scope>NUCLEOTIDE SEQUENCE [LARGE SCALE GENOMIC DNA]</scope>
    <source>
        <strain evidence="5">CBH448</strain>
    </source>
</reference>
<dbReference type="InterPro" id="IPR002935">
    <property type="entry name" value="SAM_O-MeTrfase"/>
</dbReference>
<organism evidence="4 5">
    <name type="scientific">Salinivibrio costicola subsp. alcaliphilus</name>
    <dbReference type="NCBI Taxonomy" id="272773"/>
    <lineage>
        <taxon>Bacteria</taxon>
        <taxon>Pseudomonadati</taxon>
        <taxon>Pseudomonadota</taxon>
        <taxon>Gammaproteobacteria</taxon>
        <taxon>Vibrionales</taxon>
        <taxon>Vibrionaceae</taxon>
        <taxon>Salinivibrio</taxon>
    </lineage>
</organism>
<accession>A0ABX3KNS6</accession>
<keyword evidence="1 4" id="KW-0489">Methyltransferase</keyword>
<name>A0ABX3KNS6_SALCS</name>
<dbReference type="GO" id="GO:0008168">
    <property type="term" value="F:methyltransferase activity"/>
    <property type="evidence" value="ECO:0007669"/>
    <property type="project" value="UniProtKB-KW"/>
</dbReference>
<evidence type="ECO:0000256" key="3">
    <source>
        <dbReference type="ARBA" id="ARBA00022691"/>
    </source>
</evidence>